<sequence length="293" mass="33015">MPDRWNYLVAETQFATELVVAGLRKLSTVPVQGDWPWPVSHDQTYPLHLGMHSYTSGLERLCKLTIACHGFVATGTFPALKPFGHKIGGLLDAVQHLDLSTLSKASEIHPPPVERPNDELDPTLTEALERFASGAGRYEHLDVLWNDQTDVTTLDTWTTLCGQVTTSERVRDLLSIREAVICAMRTISTDRDLEASAFAILEPIDARMYAPSIGVALHLYRKASWVASTLDVLTYYTSQELPLLGEAVRDLRLADEAFFQYLIAQIEDEQVTLEELERHFKRFPDDDEDEEDD</sequence>
<accession>A0ABP7DQB0</accession>
<reference evidence="2" key="1">
    <citation type="journal article" date="2019" name="Int. J. Syst. Evol. Microbiol.">
        <title>The Global Catalogue of Microorganisms (GCM) 10K type strain sequencing project: providing services to taxonomists for standard genome sequencing and annotation.</title>
        <authorList>
            <consortium name="The Broad Institute Genomics Platform"/>
            <consortium name="The Broad Institute Genome Sequencing Center for Infectious Disease"/>
            <person name="Wu L."/>
            <person name="Ma J."/>
        </authorList>
    </citation>
    <scope>NUCLEOTIDE SEQUENCE [LARGE SCALE GENOMIC DNA]</scope>
    <source>
        <strain evidence="2">JCM 16548</strain>
    </source>
</reference>
<evidence type="ECO:0000313" key="2">
    <source>
        <dbReference type="Proteomes" id="UP001500051"/>
    </source>
</evidence>
<name>A0ABP7DQB0_9ACTN</name>
<evidence type="ECO:0000313" key="1">
    <source>
        <dbReference type="EMBL" id="GAA3707615.1"/>
    </source>
</evidence>
<comment type="caution">
    <text evidence="1">The sequence shown here is derived from an EMBL/GenBank/DDBJ whole genome shotgun (WGS) entry which is preliminary data.</text>
</comment>
<dbReference type="RefSeq" id="WP_344812902.1">
    <property type="nucleotide sequence ID" value="NZ_BAAAYX010000011.1"/>
</dbReference>
<gene>
    <name evidence="1" type="ORF">GCM10022204_26940</name>
</gene>
<dbReference type="Proteomes" id="UP001500051">
    <property type="component" value="Unassembled WGS sequence"/>
</dbReference>
<organism evidence="1 2">
    <name type="scientific">Microlunatus aurantiacus</name>
    <dbReference type="NCBI Taxonomy" id="446786"/>
    <lineage>
        <taxon>Bacteria</taxon>
        <taxon>Bacillati</taxon>
        <taxon>Actinomycetota</taxon>
        <taxon>Actinomycetes</taxon>
        <taxon>Propionibacteriales</taxon>
        <taxon>Propionibacteriaceae</taxon>
        <taxon>Microlunatus</taxon>
    </lineage>
</organism>
<proteinExistence type="predicted"/>
<protein>
    <submittedName>
        <fullName evidence="1">Uncharacterized protein</fullName>
    </submittedName>
</protein>
<keyword evidence="2" id="KW-1185">Reference proteome</keyword>
<dbReference type="EMBL" id="BAAAYX010000011">
    <property type="protein sequence ID" value="GAA3707615.1"/>
    <property type="molecule type" value="Genomic_DNA"/>
</dbReference>